<reference evidence="4" key="1">
    <citation type="submission" date="2025-08" db="UniProtKB">
        <authorList>
            <consortium name="RefSeq"/>
        </authorList>
    </citation>
    <scope>IDENTIFICATION</scope>
</reference>
<proteinExistence type="predicted"/>
<evidence type="ECO:0000256" key="1">
    <source>
        <dbReference type="SAM" id="Coils"/>
    </source>
</evidence>
<feature type="compositionally biased region" description="Polar residues" evidence="2">
    <location>
        <begin position="682"/>
        <end position="696"/>
    </location>
</feature>
<feature type="coiled-coil region" evidence="1">
    <location>
        <begin position="354"/>
        <end position="409"/>
    </location>
</feature>
<dbReference type="PANTHER" id="PTHR34251">
    <property type="entry name" value="LEUCINE-, GLUTAMATE- AND LYSINE-RICH PROTEIN 1"/>
    <property type="match status" value="1"/>
</dbReference>
<feature type="coiled-coil region" evidence="1">
    <location>
        <begin position="78"/>
        <end position="157"/>
    </location>
</feature>
<feature type="coiled-coil region" evidence="1">
    <location>
        <begin position="562"/>
        <end position="610"/>
    </location>
</feature>
<evidence type="ECO:0000313" key="4">
    <source>
        <dbReference type="RefSeq" id="XP_030072845.1"/>
    </source>
</evidence>
<dbReference type="InterPro" id="IPR038799">
    <property type="entry name" value="LEKR1"/>
</dbReference>
<feature type="coiled-coil region" evidence="1">
    <location>
        <begin position="186"/>
        <end position="315"/>
    </location>
</feature>
<protein>
    <submittedName>
        <fullName evidence="4">Leucine-, glutamate- and lysine-rich protein 1 isoform X1</fullName>
    </submittedName>
</protein>
<accession>A0A6P7ZBT0</accession>
<feature type="coiled-coil region" evidence="1">
    <location>
        <begin position="439"/>
        <end position="535"/>
    </location>
</feature>
<dbReference type="AlphaFoldDB" id="A0A6P7ZBT0"/>
<keyword evidence="3" id="KW-1185">Reference proteome</keyword>
<dbReference type="Proteomes" id="UP000515156">
    <property type="component" value="Chromosome 10"/>
</dbReference>
<dbReference type="OrthoDB" id="10256467at2759"/>
<dbReference type="GeneID" id="115479183"/>
<feature type="region of interest" description="Disordered" evidence="2">
    <location>
        <begin position="665"/>
        <end position="732"/>
    </location>
</feature>
<dbReference type="CTD" id="389170"/>
<gene>
    <name evidence="4" type="primary">LEKR1</name>
</gene>
<organism evidence="3 4">
    <name type="scientific">Microcaecilia unicolor</name>
    <dbReference type="NCBI Taxonomy" id="1415580"/>
    <lineage>
        <taxon>Eukaryota</taxon>
        <taxon>Metazoa</taxon>
        <taxon>Chordata</taxon>
        <taxon>Craniata</taxon>
        <taxon>Vertebrata</taxon>
        <taxon>Euteleostomi</taxon>
        <taxon>Amphibia</taxon>
        <taxon>Gymnophiona</taxon>
        <taxon>Siphonopidae</taxon>
        <taxon>Microcaecilia</taxon>
    </lineage>
</organism>
<dbReference type="InParanoid" id="A0A6P7ZBT0"/>
<keyword evidence="1" id="KW-0175">Coiled coil</keyword>
<name>A0A6P7ZBT0_9AMPH</name>
<evidence type="ECO:0000256" key="2">
    <source>
        <dbReference type="SAM" id="MobiDB-lite"/>
    </source>
</evidence>
<evidence type="ECO:0000313" key="3">
    <source>
        <dbReference type="Proteomes" id="UP000515156"/>
    </source>
</evidence>
<sequence>MGCDVSVLVRIPAARDSLAPGVDTLQLMCMAMLNTPTEPKIMDQHLPVYPLPEEIQKMSRDETVCTYCGVSYLILHEFKLMEEKVKAMEEEMQFYQGSVEREKKLQAEFQSLSKEFEQSKTDNELKTQRIQNITLQLKHKQDELERVNKDQRCCQEQLKVACNQSQMFREKITQHLLILQKGLLSLQFTKTELAAVRKEISSALEDWTTLKGELFLKTEAISDTSLREIAKLSETLSVSQKKNVELEKQVRDLQLVSDSFGLQTQQLQTSLQMEHELQNRCQELQKQTVDLQNEIENAALKFQKATAELERYKEICMMKSKEADDYRLELGKLKSLENTESRLTKELCEKNSLLLECQRKCNRLQEEVAEKERTEKNMKRSTSRLENELDVLKSILSETENEVVILKQERELMLISHQNTVEQLQESLRQKMLNDDCRKEKMENELRKERTQCATDLKEKISTLKDEAKMELDIERQRHDELIRKYQEELKELQMKIPVLIANASDVLRAEVEILEKKLQETQSKLREKDKAKDKEIQSLKVLISELEVKQKTQQASSRSAIEEMYKETHKKSEELKELREEVTLLRQHFNQAEEEKTFLQETVRRECEERYELTEALSQARSQLLELKRLGGNLPYSQGSSNRINLNSSCSSVVNKGKKICTNPSSSKGTKFTGLCKMPRSMSTPATFQHRSSGNKGLPILPSPPHPREKESSGAGNRQINTILRRKSNQL</sequence>
<dbReference type="PANTHER" id="PTHR34251:SF1">
    <property type="entry name" value="LEUCINE, GLUTAMATE AND LYSINE RICH 1"/>
    <property type="match status" value="1"/>
</dbReference>
<dbReference type="KEGG" id="muo:115479183"/>
<dbReference type="RefSeq" id="XP_030072845.1">
    <property type="nucleotide sequence ID" value="XM_030216985.1"/>
</dbReference>